<keyword evidence="3" id="KW-0963">Cytoplasm</keyword>
<proteinExistence type="predicted"/>
<dbReference type="Proteomes" id="UP001431783">
    <property type="component" value="Unassembled WGS sequence"/>
</dbReference>
<organism evidence="6 7">
    <name type="scientific">Henosepilachna vigintioctopunctata</name>
    <dbReference type="NCBI Taxonomy" id="420089"/>
    <lineage>
        <taxon>Eukaryota</taxon>
        <taxon>Metazoa</taxon>
        <taxon>Ecdysozoa</taxon>
        <taxon>Arthropoda</taxon>
        <taxon>Hexapoda</taxon>
        <taxon>Insecta</taxon>
        <taxon>Pterygota</taxon>
        <taxon>Neoptera</taxon>
        <taxon>Endopterygota</taxon>
        <taxon>Coleoptera</taxon>
        <taxon>Polyphaga</taxon>
        <taxon>Cucujiformia</taxon>
        <taxon>Coccinelloidea</taxon>
        <taxon>Coccinellidae</taxon>
        <taxon>Epilachninae</taxon>
        <taxon>Epilachnini</taxon>
        <taxon>Henosepilachna</taxon>
    </lineage>
</organism>
<evidence type="ECO:0000256" key="3">
    <source>
        <dbReference type="ARBA" id="ARBA00022490"/>
    </source>
</evidence>
<dbReference type="PANTHER" id="PTHR31661:SF1">
    <property type="entry name" value="CDAN1-INTERACTING NUCLEASE 1"/>
    <property type="match status" value="1"/>
</dbReference>
<dbReference type="Pfam" id="PF14811">
    <property type="entry name" value="TPD"/>
    <property type="match status" value="1"/>
</dbReference>
<dbReference type="InterPro" id="IPR029404">
    <property type="entry name" value="CDIN1"/>
</dbReference>
<evidence type="ECO:0000313" key="7">
    <source>
        <dbReference type="Proteomes" id="UP001431783"/>
    </source>
</evidence>
<protein>
    <recommendedName>
        <fullName evidence="5">CDAN1-interacting nuclease 1</fullName>
    </recommendedName>
</protein>
<evidence type="ECO:0000256" key="1">
    <source>
        <dbReference type="ARBA" id="ARBA00004123"/>
    </source>
</evidence>
<evidence type="ECO:0000256" key="4">
    <source>
        <dbReference type="ARBA" id="ARBA00023242"/>
    </source>
</evidence>
<dbReference type="AlphaFoldDB" id="A0AAW1TLA5"/>
<dbReference type="PANTHER" id="PTHR31661">
    <property type="entry name" value="SIMILAR TO CDNA SEQUENCE BC052040"/>
    <property type="match status" value="1"/>
</dbReference>
<reference evidence="6 7" key="1">
    <citation type="submission" date="2023-03" db="EMBL/GenBank/DDBJ databases">
        <title>Genome insight into feeding habits of ladybird beetles.</title>
        <authorList>
            <person name="Li H.-S."/>
            <person name="Huang Y.-H."/>
            <person name="Pang H."/>
        </authorList>
    </citation>
    <scope>NUCLEOTIDE SEQUENCE [LARGE SCALE GENOMIC DNA]</scope>
    <source>
        <strain evidence="6">SYSU_2023b</strain>
        <tissue evidence="6">Whole body</tissue>
    </source>
</reference>
<dbReference type="GO" id="GO:0005737">
    <property type="term" value="C:cytoplasm"/>
    <property type="evidence" value="ECO:0007669"/>
    <property type="project" value="UniProtKB-SubCell"/>
</dbReference>
<evidence type="ECO:0000313" key="6">
    <source>
        <dbReference type="EMBL" id="KAK9869325.1"/>
    </source>
</evidence>
<gene>
    <name evidence="6" type="ORF">WA026_003079</name>
</gene>
<accession>A0AAW1TLA5</accession>
<sequence>MDINLYKKITTYIREFRGLSIDCLAKLTSDHPKISKDTLASILSYEYQSRMKAKYVKNSNTKKKYWEAYTTKLNNSECPGIILRIAEDADIAPCLVAKLILEVYFEDRNEDNGNFNVNTYLRNTALIPDQDLAYEVFLCTHFDNLYSPVADIIRSSIGQQYEIKLHNELVKLGLAFRDEEYLRRYGYDKTPDIKLEVPVAVDGFIINWIESKALFGTEGVHKEYITNQYLSYWNRFGPGLVIYWFGFVETIVDKNNKCFIICDQLPENIVQIGRSE</sequence>
<dbReference type="EMBL" id="JARQZJ010000001">
    <property type="protein sequence ID" value="KAK9869325.1"/>
    <property type="molecule type" value="Genomic_DNA"/>
</dbReference>
<keyword evidence="7" id="KW-1185">Reference proteome</keyword>
<dbReference type="GO" id="GO:0005634">
    <property type="term" value="C:nucleus"/>
    <property type="evidence" value="ECO:0007669"/>
    <property type="project" value="UniProtKB-SubCell"/>
</dbReference>
<evidence type="ECO:0000256" key="2">
    <source>
        <dbReference type="ARBA" id="ARBA00004496"/>
    </source>
</evidence>
<evidence type="ECO:0000256" key="5">
    <source>
        <dbReference type="ARBA" id="ARBA00023480"/>
    </source>
</evidence>
<comment type="caution">
    <text evidence="6">The sequence shown here is derived from an EMBL/GenBank/DDBJ whole genome shotgun (WGS) entry which is preliminary data.</text>
</comment>
<keyword evidence="4" id="KW-0539">Nucleus</keyword>
<comment type="subcellular location">
    <subcellularLocation>
        <location evidence="2">Cytoplasm</location>
    </subcellularLocation>
    <subcellularLocation>
        <location evidence="1">Nucleus</location>
    </subcellularLocation>
</comment>
<name>A0AAW1TLA5_9CUCU</name>